<reference evidence="3" key="1">
    <citation type="submission" date="2023-09" db="EMBL/GenBank/DDBJ databases">
        <title>Undibacterium sp. 20NA77.5 isolated from freshwater.</title>
        <authorList>
            <person name="Le V."/>
            <person name="Ko S.-R."/>
            <person name="Ahn C.-Y."/>
            <person name="Oh H.-M."/>
        </authorList>
    </citation>
    <scope>NUCLEOTIDE SEQUENCE</scope>
    <source>
        <strain evidence="3">20NA77.5</strain>
    </source>
</reference>
<evidence type="ECO:0000313" key="4">
    <source>
        <dbReference type="Proteomes" id="UP001181355"/>
    </source>
</evidence>
<name>A0ABY9REW7_9BURK</name>
<dbReference type="InterPro" id="IPR013780">
    <property type="entry name" value="Glyco_hydro_b"/>
</dbReference>
<keyword evidence="3" id="KW-0378">Hydrolase</keyword>
<feature type="signal peptide" evidence="1">
    <location>
        <begin position="1"/>
        <end position="29"/>
    </location>
</feature>
<dbReference type="Pfam" id="PF16657">
    <property type="entry name" value="Malt_amylase_C"/>
    <property type="match status" value="1"/>
</dbReference>
<evidence type="ECO:0000259" key="2">
    <source>
        <dbReference type="SMART" id="SM00642"/>
    </source>
</evidence>
<keyword evidence="4" id="KW-1185">Reference proteome</keyword>
<dbReference type="SMART" id="SM00642">
    <property type="entry name" value="Aamy"/>
    <property type="match status" value="1"/>
</dbReference>
<dbReference type="CDD" id="cd11313">
    <property type="entry name" value="AmyAc_arch_bac_AmyA"/>
    <property type="match status" value="1"/>
</dbReference>
<dbReference type="RefSeq" id="WP_309481234.1">
    <property type="nucleotide sequence ID" value="NZ_CP133720.1"/>
</dbReference>
<dbReference type="EMBL" id="CP133720">
    <property type="protein sequence ID" value="WMW79739.1"/>
    <property type="molecule type" value="Genomic_DNA"/>
</dbReference>
<dbReference type="PANTHER" id="PTHR47786:SF2">
    <property type="entry name" value="GLYCOSYL HYDROLASE FAMILY 13 CATALYTIC DOMAIN-CONTAINING PROTEIN"/>
    <property type="match status" value="1"/>
</dbReference>
<feature type="chain" id="PRO_5045898455" evidence="1">
    <location>
        <begin position="30"/>
        <end position="455"/>
    </location>
</feature>
<organism evidence="3 4">
    <name type="scientific">Undibacterium cyanobacteriorum</name>
    <dbReference type="NCBI Taxonomy" id="3073561"/>
    <lineage>
        <taxon>Bacteria</taxon>
        <taxon>Pseudomonadati</taxon>
        <taxon>Pseudomonadota</taxon>
        <taxon>Betaproteobacteria</taxon>
        <taxon>Burkholderiales</taxon>
        <taxon>Oxalobacteraceae</taxon>
        <taxon>Undibacterium</taxon>
    </lineage>
</organism>
<evidence type="ECO:0000256" key="1">
    <source>
        <dbReference type="SAM" id="SignalP"/>
    </source>
</evidence>
<dbReference type="InterPro" id="IPR006047">
    <property type="entry name" value="GH13_cat_dom"/>
</dbReference>
<dbReference type="Proteomes" id="UP001181355">
    <property type="component" value="Chromosome"/>
</dbReference>
<evidence type="ECO:0000313" key="3">
    <source>
        <dbReference type="EMBL" id="WMW79739.1"/>
    </source>
</evidence>
<proteinExistence type="predicted"/>
<dbReference type="SUPFAM" id="SSF51011">
    <property type="entry name" value="Glycosyl hydrolase domain"/>
    <property type="match status" value="1"/>
</dbReference>
<dbReference type="SUPFAM" id="SSF51445">
    <property type="entry name" value="(Trans)glycosidases"/>
    <property type="match status" value="1"/>
</dbReference>
<accession>A0ABY9REW7</accession>
<protein>
    <submittedName>
        <fullName evidence="3">Alpha-amylase family glycosyl hydrolase</fullName>
    </submittedName>
</protein>
<dbReference type="PANTHER" id="PTHR47786">
    <property type="entry name" value="ALPHA-1,4-GLUCAN:MALTOSE-1-PHOSPHATE MALTOSYLTRANSFERASE"/>
    <property type="match status" value="1"/>
</dbReference>
<keyword evidence="1" id="KW-0732">Signal</keyword>
<dbReference type="Gene3D" id="2.60.40.1180">
    <property type="entry name" value="Golgi alpha-mannosidase II"/>
    <property type="match status" value="1"/>
</dbReference>
<gene>
    <name evidence="3" type="ORF">RF679_13900</name>
</gene>
<feature type="domain" description="Glycosyl hydrolase family 13 catalytic" evidence="2">
    <location>
        <begin position="57"/>
        <end position="364"/>
    </location>
</feature>
<sequence>MMKTYKPMNQLLLSLLLSVGALMATPALAQKTSAVVHPAWSKNATIYEANIRQHSKEGSFQKFEEYLPELKKMGVKIIWVMPINPIGEKNRKGTLGSYYAVRDYRGVNPEFGTPADFKRLVKAAHAHGMKLIIDWVANHTAWDHPWSEKHPEFYKKDKDGKFVPPVPDWADVIALDYNNQQLRKEMIESMRFWLKEYDIDGFRCDVAAMVPTDFWNDARKELDKTKKVFMLAEAMEWDLQEKAFDMTYGWQYKDLWNDIAKGKKSVKDLDAYLNGEEKNYHPNSYRMLHITNHDLNSWEGTEFERLGAGVEAFLVLSNIMPGMPLLYSGQEAGNNKALNFFERDPIEWKPHPFKQLYTTLFQLKASNKALWNGVDGGVMQRLNTGADEHVFAFSREKAGNKVVAVFNLSDKPQSVSINAALKSAGLKDILTGQVAPQGAQVKMELKAWEYKVYAK</sequence>
<dbReference type="GO" id="GO:0016787">
    <property type="term" value="F:hydrolase activity"/>
    <property type="evidence" value="ECO:0007669"/>
    <property type="project" value="UniProtKB-KW"/>
</dbReference>
<dbReference type="Pfam" id="PF00128">
    <property type="entry name" value="Alpha-amylase"/>
    <property type="match status" value="2"/>
</dbReference>
<dbReference type="InterPro" id="IPR017853">
    <property type="entry name" value="GH"/>
</dbReference>
<dbReference type="Gene3D" id="3.20.20.80">
    <property type="entry name" value="Glycosidases"/>
    <property type="match status" value="1"/>
</dbReference>
<dbReference type="InterPro" id="IPR032091">
    <property type="entry name" value="Malt_amylase-like_C"/>
</dbReference>